<feature type="transmembrane region" description="Helical" evidence="1">
    <location>
        <begin position="47"/>
        <end position="69"/>
    </location>
</feature>
<feature type="transmembrane region" description="Helical" evidence="1">
    <location>
        <begin position="81"/>
        <end position="101"/>
    </location>
</feature>
<name>A0A316EV11_9ACTN</name>
<dbReference type="InterPro" id="IPR007436">
    <property type="entry name" value="DUF485"/>
</dbReference>
<evidence type="ECO:0000256" key="1">
    <source>
        <dbReference type="SAM" id="Phobius"/>
    </source>
</evidence>
<reference evidence="2 3" key="1">
    <citation type="submission" date="2018-05" db="EMBL/GenBank/DDBJ databases">
        <title>Genomic Encyclopedia of Archaeal and Bacterial Type Strains, Phase II (KMG-II): from individual species to whole genera.</title>
        <authorList>
            <person name="Goeker M."/>
        </authorList>
    </citation>
    <scope>NUCLEOTIDE SEQUENCE [LARGE SCALE GENOMIC DNA]</scope>
    <source>
        <strain evidence="2 3">DSM 45184</strain>
    </source>
</reference>
<proteinExistence type="predicted"/>
<accession>A0A316EV11</accession>
<protein>
    <submittedName>
        <fullName evidence="2">Uncharacterized membrane protein (DUF485 family)</fullName>
    </submittedName>
</protein>
<gene>
    <name evidence="2" type="ORF">BC793_12447</name>
</gene>
<dbReference type="EMBL" id="QGGR01000024">
    <property type="protein sequence ID" value="PWK36066.1"/>
    <property type="molecule type" value="Genomic_DNA"/>
</dbReference>
<keyword evidence="1" id="KW-1133">Transmembrane helix</keyword>
<evidence type="ECO:0000313" key="2">
    <source>
        <dbReference type="EMBL" id="PWK36066.1"/>
    </source>
</evidence>
<sequence>MSTVSDDQTTTPPRDRAVALVADEAMTYVALRAGEDFARLRTRSRRYLATAAVLLLGAFAVTVALAGWAPGFLEAQVAGNINVGLLVAAGLIVLPAALSVVHLRYASRRLDPLAARIRESFEGSRR</sequence>
<keyword evidence="1" id="KW-0812">Transmembrane</keyword>
<dbReference type="Proteomes" id="UP000245697">
    <property type="component" value="Unassembled WGS sequence"/>
</dbReference>
<dbReference type="Pfam" id="PF04341">
    <property type="entry name" value="DUF485"/>
    <property type="match status" value="1"/>
</dbReference>
<keyword evidence="1" id="KW-0472">Membrane</keyword>
<organism evidence="2 3">
    <name type="scientific">Actinoplanes xinjiangensis</name>
    <dbReference type="NCBI Taxonomy" id="512350"/>
    <lineage>
        <taxon>Bacteria</taxon>
        <taxon>Bacillati</taxon>
        <taxon>Actinomycetota</taxon>
        <taxon>Actinomycetes</taxon>
        <taxon>Micromonosporales</taxon>
        <taxon>Micromonosporaceae</taxon>
        <taxon>Actinoplanes</taxon>
    </lineage>
</organism>
<keyword evidence="3" id="KW-1185">Reference proteome</keyword>
<dbReference type="RefSeq" id="WP_109601161.1">
    <property type="nucleotide sequence ID" value="NZ_BONA01000077.1"/>
</dbReference>
<dbReference type="OrthoDB" id="3543412at2"/>
<dbReference type="AlphaFoldDB" id="A0A316EV11"/>
<evidence type="ECO:0000313" key="3">
    <source>
        <dbReference type="Proteomes" id="UP000245697"/>
    </source>
</evidence>
<comment type="caution">
    <text evidence="2">The sequence shown here is derived from an EMBL/GenBank/DDBJ whole genome shotgun (WGS) entry which is preliminary data.</text>
</comment>
<dbReference type="PANTHER" id="PTHR38441:SF1">
    <property type="entry name" value="MEMBRANE PROTEIN"/>
    <property type="match status" value="1"/>
</dbReference>
<dbReference type="PANTHER" id="PTHR38441">
    <property type="entry name" value="INTEGRAL MEMBRANE PROTEIN-RELATED"/>
    <property type="match status" value="1"/>
</dbReference>